<dbReference type="Pfam" id="PF08761">
    <property type="entry name" value="dUTPase_2"/>
    <property type="match status" value="2"/>
</dbReference>
<dbReference type="AlphaFoldDB" id="A0A430A5C3"/>
<dbReference type="EMBL" id="NGJY01000004">
    <property type="protein sequence ID" value="RSU01951.1"/>
    <property type="molecule type" value="Genomic_DNA"/>
</dbReference>
<dbReference type="Proteomes" id="UP000287101">
    <property type="component" value="Unassembled WGS sequence"/>
</dbReference>
<evidence type="ECO:0008006" key="3">
    <source>
        <dbReference type="Google" id="ProtNLM"/>
    </source>
</evidence>
<comment type="caution">
    <text evidence="1">The sequence shown here is derived from an EMBL/GenBank/DDBJ whole genome shotgun (WGS) entry which is preliminary data.</text>
</comment>
<evidence type="ECO:0000313" key="1">
    <source>
        <dbReference type="EMBL" id="RSU01951.1"/>
    </source>
</evidence>
<dbReference type="OrthoDB" id="5506143at2"/>
<sequence>MNFNKLQPMQRDLDQRILDSKPEMTKEERFTKMLVALSVELAEVANCAEHFKFWKENKGKVDKNRFKFYGLKRINEVNPEPRKMIDNNSDVITVEQAHKLTLVEECADALHFVLSLANQLDMNVEEYAYSNRDFDSSENYFYMKLQYYITELYSDFSIVGATSVNAKHNLKFIITNYLNYIYALGISHEELEQAYYDKHKVNYKRQEDGY</sequence>
<gene>
    <name evidence="1" type="ORF">CBF31_09290</name>
</gene>
<dbReference type="InterPro" id="IPR016947">
    <property type="entry name" value="UCP030140"/>
</dbReference>
<dbReference type="RefSeq" id="WP_126832343.1">
    <property type="nucleotide sequence ID" value="NZ_CBCRYB010000005.1"/>
</dbReference>
<dbReference type="InterPro" id="IPR014871">
    <property type="entry name" value="dUTPase/dCTP_pyrophosphatase"/>
</dbReference>
<dbReference type="PIRSF" id="PIRSF030140">
    <property type="entry name" value="UCP030140"/>
    <property type="match status" value="1"/>
</dbReference>
<proteinExistence type="predicted"/>
<protein>
    <recommendedName>
        <fullName evidence="3">dUTPase</fullName>
    </recommendedName>
</protein>
<dbReference type="CDD" id="cd11527">
    <property type="entry name" value="NTP-PPase_dUTPase"/>
    <property type="match status" value="1"/>
</dbReference>
<evidence type="ECO:0000313" key="2">
    <source>
        <dbReference type="Proteomes" id="UP000287101"/>
    </source>
</evidence>
<dbReference type="Gene3D" id="1.10.4010.10">
    <property type="entry name" value="Type II deoxyuridine triphosphatase"/>
    <property type="match status" value="1"/>
</dbReference>
<accession>A0A430A5C3</accession>
<keyword evidence="2" id="KW-1185">Reference proteome</keyword>
<dbReference type="SUPFAM" id="SSF101386">
    <property type="entry name" value="all-alpha NTP pyrophosphatases"/>
    <property type="match status" value="1"/>
</dbReference>
<reference evidence="1 2" key="1">
    <citation type="submission" date="2017-05" db="EMBL/GenBank/DDBJ databases">
        <title>Vagococcus spp. assemblies.</title>
        <authorList>
            <person name="Gulvik C.A."/>
        </authorList>
    </citation>
    <scope>NUCLEOTIDE SEQUENCE [LARGE SCALE GENOMIC DNA]</scope>
    <source>
        <strain evidence="1 2">CCUG 41755</strain>
    </source>
</reference>
<name>A0A430A5C3_9ENTE</name>
<organism evidence="1 2">
    <name type="scientific">Vagococcus fessus</name>
    <dbReference type="NCBI Taxonomy" id="120370"/>
    <lineage>
        <taxon>Bacteria</taxon>
        <taxon>Bacillati</taxon>
        <taxon>Bacillota</taxon>
        <taxon>Bacilli</taxon>
        <taxon>Lactobacillales</taxon>
        <taxon>Enterococcaceae</taxon>
        <taxon>Vagococcus</taxon>
    </lineage>
</organism>